<feature type="region of interest" description="Disordered" evidence="1">
    <location>
        <begin position="62"/>
        <end position="130"/>
    </location>
</feature>
<dbReference type="EMBL" id="JANBOJ010000110">
    <property type="protein sequence ID" value="KAJ1722464.1"/>
    <property type="molecule type" value="Genomic_DNA"/>
</dbReference>
<feature type="compositionally biased region" description="Pro residues" evidence="1">
    <location>
        <begin position="102"/>
        <end position="113"/>
    </location>
</feature>
<keyword evidence="3" id="KW-1185">Reference proteome</keyword>
<organism evidence="2 3">
    <name type="scientific">Coemansia erecta</name>
    <dbReference type="NCBI Taxonomy" id="147472"/>
    <lineage>
        <taxon>Eukaryota</taxon>
        <taxon>Fungi</taxon>
        <taxon>Fungi incertae sedis</taxon>
        <taxon>Zoopagomycota</taxon>
        <taxon>Kickxellomycotina</taxon>
        <taxon>Kickxellomycetes</taxon>
        <taxon>Kickxellales</taxon>
        <taxon>Kickxellaceae</taxon>
        <taxon>Coemansia</taxon>
    </lineage>
</organism>
<proteinExistence type="predicted"/>
<dbReference type="AlphaFoldDB" id="A0A9W7Y1U7"/>
<name>A0A9W7Y1U7_9FUNG</name>
<feature type="region of interest" description="Disordered" evidence="1">
    <location>
        <begin position="207"/>
        <end position="242"/>
    </location>
</feature>
<evidence type="ECO:0000313" key="2">
    <source>
        <dbReference type="EMBL" id="KAJ1722464.1"/>
    </source>
</evidence>
<feature type="compositionally biased region" description="Low complexity" evidence="1">
    <location>
        <begin position="62"/>
        <end position="74"/>
    </location>
</feature>
<evidence type="ECO:0000313" key="3">
    <source>
        <dbReference type="Proteomes" id="UP001149813"/>
    </source>
</evidence>
<sequence>MARQDASAAALSFRDPSFTALVNARAKPSPASHDDELDSLDAFDDINSQEILDLVLHEEQQFATQQQQQQQMRQLDAVPSPSPARHATPPARTNLYPRLAPHIPPTQQPPAPPCVAQSSSSSELEHLRGENRRLRAEQAALQAQLVTRDGEVRIVREHLARTEIDNTQLQEQLAARIAAAAGAQMEAERRLQREVDRLQTALAFQQHDASTAAAAAAGRTPARKPPQARDHEARTPRLRASAGHAAFPTAEDFAATPTAAAAGPQDKPPVLPDDTDAQLLAILTGLGARPADGAASASPGGGLVAVALALARVVRCPDDDAAQLAAFSAHVRALLCRPLSSPSASSAEPAELAQRAALVHLLLRALAGLPGFRRAWVGALGADEEAARVVDAMGAALRDGLGRAAAASAEPRDALAGELAGLLAQLLLRVVEQSGSSKGSSGGGTLGSRVWRASNVLSLAGAVASPHVPLDSVMRLLQLVAALPDGLADAAPAELERFLLACTGRLRLAFSRAEHGMVEAEHAFLVLLAAVMTGEASVALINGMQGFARALVAWFLDEHAALGGCAPADATGVGPVAVAPGRVDMFVQYVMCLKVVLSEVGDVVELLGGEFDPAFFAFVAACTRLTLGERAFEACPEIRELAADLLAYVVTEDQALTIQSLE</sequence>
<reference evidence="2" key="1">
    <citation type="submission" date="2022-07" db="EMBL/GenBank/DDBJ databases">
        <title>Phylogenomic reconstructions and comparative analyses of Kickxellomycotina fungi.</title>
        <authorList>
            <person name="Reynolds N.K."/>
            <person name="Stajich J.E."/>
            <person name="Barry K."/>
            <person name="Grigoriev I.V."/>
            <person name="Crous P."/>
            <person name="Smith M.E."/>
        </authorList>
    </citation>
    <scope>NUCLEOTIDE SEQUENCE</scope>
    <source>
        <strain evidence="2">NBRC 32514</strain>
    </source>
</reference>
<comment type="caution">
    <text evidence="2">The sequence shown here is derived from an EMBL/GenBank/DDBJ whole genome shotgun (WGS) entry which is preliminary data.</text>
</comment>
<evidence type="ECO:0000256" key="1">
    <source>
        <dbReference type="SAM" id="MobiDB-lite"/>
    </source>
</evidence>
<accession>A0A9W7Y1U7</accession>
<gene>
    <name evidence="2" type="ORF">LPJ53_003104</name>
</gene>
<dbReference type="OrthoDB" id="5560192at2759"/>
<dbReference type="Proteomes" id="UP001149813">
    <property type="component" value="Unassembled WGS sequence"/>
</dbReference>
<protein>
    <submittedName>
        <fullName evidence="2">Uncharacterized protein</fullName>
    </submittedName>
</protein>